<dbReference type="Gene3D" id="1.25.10.10">
    <property type="entry name" value="Leucine-rich Repeat Variant"/>
    <property type="match status" value="1"/>
</dbReference>
<dbReference type="PROSITE" id="PS50166">
    <property type="entry name" value="IMPORTIN_B_NT"/>
    <property type="match status" value="1"/>
</dbReference>
<evidence type="ECO:0000256" key="1">
    <source>
        <dbReference type="ARBA" id="ARBA00004123"/>
    </source>
</evidence>
<dbReference type="GeneID" id="110980871"/>
<dbReference type="OrthoDB" id="10261013at2759"/>
<organism evidence="10 11">
    <name type="scientific">Acanthaster planci</name>
    <name type="common">Crown-of-thorns starfish</name>
    <dbReference type="NCBI Taxonomy" id="133434"/>
    <lineage>
        <taxon>Eukaryota</taxon>
        <taxon>Metazoa</taxon>
        <taxon>Echinodermata</taxon>
        <taxon>Eleutherozoa</taxon>
        <taxon>Asterozoa</taxon>
        <taxon>Asteroidea</taxon>
        <taxon>Valvatacea</taxon>
        <taxon>Valvatida</taxon>
        <taxon>Acanthasteridae</taxon>
        <taxon>Acanthaster</taxon>
    </lineage>
</organism>
<dbReference type="RefSeq" id="XP_022093601.1">
    <property type="nucleotide sequence ID" value="XM_022237909.1"/>
</dbReference>
<evidence type="ECO:0000256" key="2">
    <source>
        <dbReference type="ARBA" id="ARBA00004496"/>
    </source>
</evidence>
<gene>
    <name evidence="11" type="primary">LOC110980871</name>
</gene>
<dbReference type="SUPFAM" id="SSF48371">
    <property type="entry name" value="ARM repeat"/>
    <property type="match status" value="1"/>
</dbReference>
<dbReference type="FunFam" id="1.25.10.10:FF:000147">
    <property type="entry name" value="exportin-6 isoform X2"/>
    <property type="match status" value="1"/>
</dbReference>
<comment type="similarity">
    <text evidence="3">Belongs to the exportin family.</text>
</comment>
<dbReference type="Pfam" id="PF08389">
    <property type="entry name" value="Xpo1"/>
    <property type="match status" value="1"/>
</dbReference>
<evidence type="ECO:0000313" key="10">
    <source>
        <dbReference type="Proteomes" id="UP000694845"/>
    </source>
</evidence>
<accession>A0A8B7YQ97</accession>
<evidence type="ECO:0000256" key="7">
    <source>
        <dbReference type="ARBA" id="ARBA00023242"/>
    </source>
</evidence>
<dbReference type="GO" id="GO:0031267">
    <property type="term" value="F:small GTPase binding"/>
    <property type="evidence" value="ECO:0007669"/>
    <property type="project" value="InterPro"/>
</dbReference>
<dbReference type="GO" id="GO:0005634">
    <property type="term" value="C:nucleus"/>
    <property type="evidence" value="ECO:0007669"/>
    <property type="project" value="UniProtKB-SubCell"/>
</dbReference>
<evidence type="ECO:0000256" key="6">
    <source>
        <dbReference type="ARBA" id="ARBA00022927"/>
    </source>
</evidence>
<dbReference type="PANTHER" id="PTHR21452">
    <property type="entry name" value="EXPORTIN-6"/>
    <property type="match status" value="1"/>
</dbReference>
<evidence type="ECO:0000256" key="4">
    <source>
        <dbReference type="ARBA" id="ARBA00022448"/>
    </source>
</evidence>
<dbReference type="InterPro" id="IPR001494">
    <property type="entry name" value="Importin-beta_N"/>
</dbReference>
<dbReference type="GO" id="GO:0005049">
    <property type="term" value="F:nuclear export signal receptor activity"/>
    <property type="evidence" value="ECO:0007669"/>
    <property type="project" value="InterPro"/>
</dbReference>
<keyword evidence="5" id="KW-0963">Cytoplasm</keyword>
<evidence type="ECO:0000256" key="8">
    <source>
        <dbReference type="SAM" id="MobiDB-lite"/>
    </source>
</evidence>
<dbReference type="InterPro" id="IPR040016">
    <property type="entry name" value="XPO6"/>
</dbReference>
<reference evidence="11" key="1">
    <citation type="submission" date="2025-08" db="UniProtKB">
        <authorList>
            <consortium name="RefSeq"/>
        </authorList>
    </citation>
    <scope>IDENTIFICATION</scope>
</reference>
<dbReference type="SMART" id="SM00913">
    <property type="entry name" value="IBN_N"/>
    <property type="match status" value="1"/>
</dbReference>
<dbReference type="InterPro" id="IPR013598">
    <property type="entry name" value="Exportin-1/Importin-b-like"/>
</dbReference>
<proteinExistence type="inferred from homology"/>
<dbReference type="OMA" id="KITRFNH"/>
<keyword evidence="4" id="KW-0813">Transport</keyword>
<dbReference type="CTD" id="23214"/>
<dbReference type="GO" id="GO:0006611">
    <property type="term" value="P:protein export from nucleus"/>
    <property type="evidence" value="ECO:0007669"/>
    <property type="project" value="InterPro"/>
</dbReference>
<feature type="region of interest" description="Disordered" evidence="8">
    <location>
        <begin position="315"/>
        <end position="335"/>
    </location>
</feature>
<keyword evidence="10" id="KW-1185">Reference proteome</keyword>
<feature type="domain" description="Importin N-terminal" evidence="9">
    <location>
        <begin position="31"/>
        <end position="97"/>
    </location>
</feature>
<protein>
    <submittedName>
        <fullName evidence="11">Exportin-6-like</fullName>
    </submittedName>
</protein>
<dbReference type="InterPro" id="IPR016024">
    <property type="entry name" value="ARM-type_fold"/>
</dbReference>
<evidence type="ECO:0000256" key="3">
    <source>
        <dbReference type="ARBA" id="ARBA00009466"/>
    </source>
</evidence>
<name>A0A8B7YQ97_ACAPL</name>
<dbReference type="Proteomes" id="UP000694845">
    <property type="component" value="Unplaced"/>
</dbReference>
<comment type="subcellular location">
    <subcellularLocation>
        <location evidence="2">Cytoplasm</location>
    </subcellularLocation>
    <subcellularLocation>
        <location evidence="1">Nucleus</location>
    </subcellularLocation>
</comment>
<feature type="region of interest" description="Disordered" evidence="8">
    <location>
        <begin position="203"/>
        <end position="226"/>
    </location>
</feature>
<evidence type="ECO:0000256" key="5">
    <source>
        <dbReference type="ARBA" id="ARBA00022490"/>
    </source>
</evidence>
<feature type="compositionally biased region" description="Low complexity" evidence="8">
    <location>
        <begin position="325"/>
        <end position="335"/>
    </location>
</feature>
<keyword evidence="6" id="KW-0653">Protein transport</keyword>
<evidence type="ECO:0000259" key="9">
    <source>
        <dbReference type="PROSITE" id="PS50166"/>
    </source>
</evidence>
<dbReference type="GO" id="GO:0005737">
    <property type="term" value="C:cytoplasm"/>
    <property type="evidence" value="ECO:0007669"/>
    <property type="project" value="UniProtKB-SubCell"/>
</dbReference>
<keyword evidence="7" id="KW-0539">Nucleus</keyword>
<evidence type="ECO:0000313" key="11">
    <source>
        <dbReference type="RefSeq" id="XP_022093601.1"/>
    </source>
</evidence>
<dbReference type="PANTHER" id="PTHR21452:SF4">
    <property type="entry name" value="EXPORTIN-6"/>
    <property type="match status" value="1"/>
</dbReference>
<dbReference type="InterPro" id="IPR011989">
    <property type="entry name" value="ARM-like"/>
</dbReference>
<sequence length="1159" mass="132252">MASNESSLRALESLMNEFFSLATVNQRKREIEELLNNFSAQSGSWRHCFYFLAHTHNEYVMMYALSVFENLINRQWLGVDAQDKMEIRSSLSKFLLSHHKLVPPFICNKLIKVIVCIGRLDWPHFYPDFFSNIIQLIHQPQMVTLGLRMLQTTSEELASPREDLSVARKEQLQRLLLDQIPTILSIVTHILETILDKHRQLVTTATPPPSPTHGDSNDGSPSHIAYGSSPLQSGSSIIRSMFKATPVSKQNVLPLPPLDQESEQVSLLCLDCLCHLFSWIPLSGNITPNLLTTIFHFANFGCDIQSVQGLGGSASPLAHKDPNNSGSSSFSSSGSSSLGVLAMSCINEIMAKNCVPTDFEEYLLKMFQQAFQLLQRVTKDNTEQSVGNKMSELDERYVEKFTEFLQLFVSIHLRRFESNTHFPVLEFLTLLFKYTFQQPSHEGYFSCLDIWAIFIDYLLDKTSTSRGANSNNLVHIDRYKDALVSLITEILHKLQFRCNQSQLEEIDDEILNDDSETEWQNFLRQCLEIIAKVAELLPTEAFRVLYPPFQEYLDIYLGLGQFITETPEGQRLNITAEHECRRLHCTLRDLSSLFQALGRLADHFIAERLSERFDDALSLIDKFCQVTVYGTKMKLYKVKTAIPTVLKADFIDVHAQALAALQAFTHWISQFYGEVQRNSQHHDKFVPLVTNIINAVTPLLAKQVPEKILVSAAHLFLSVATTVRPTFLIELSSVQMLFKDVSGGSLTGLQDEVQLLVCRGLSNILILPWPNVPESDQQWVLRSEHHAEFIQRLTKEFCSLKTVSQLAKDKSLQERAKPTIRRALQLLSDQVESIAGEVSKTKQICHNSLQDSIDVALYLFPIYIQQSDVINDMMGFYLATFQSLRVQMGIPAIQHTITIFLDLFTRERLTETILEEGNKGRGVVEKFLQILEIIVQEPGSAFKAFLPTIIGICMDHIYPIVAQRASPDIKPALYKLLFELLHSKWRYFFSVSVLTKLQSGTETVENEQQFVAIMQAFGQSFLQPDIDIFKQNLESLETLNAKYKLYHKKIFRDLMLYSFLNVFLQVMLHKSHDLLQEEIVVTVYNMAAVDFHNFFGTFLLQFLQSFDGLDGNQRQTLECNYKKDQDLPSFTQNLARLINDLRYYRICNSALPAGSVKLL</sequence>
<dbReference type="Pfam" id="PF03810">
    <property type="entry name" value="IBN_N"/>
    <property type="match status" value="1"/>
</dbReference>
<dbReference type="KEGG" id="aplc:110980871"/>
<dbReference type="AlphaFoldDB" id="A0A8B7YQ97"/>